<dbReference type="EMBL" id="LGRV01000003">
    <property type="protein sequence ID" value="KOS69773.1"/>
    <property type="molecule type" value="Genomic_DNA"/>
</dbReference>
<organism evidence="3 4">
    <name type="scientific">Lysinibacillus contaminans</name>
    <dbReference type="NCBI Taxonomy" id="1293441"/>
    <lineage>
        <taxon>Bacteria</taxon>
        <taxon>Bacillati</taxon>
        <taxon>Bacillota</taxon>
        <taxon>Bacilli</taxon>
        <taxon>Bacillales</taxon>
        <taxon>Bacillaceae</taxon>
        <taxon>Lysinibacillus</taxon>
    </lineage>
</organism>
<evidence type="ECO:0000256" key="2">
    <source>
        <dbReference type="ARBA" id="ARBA00023163"/>
    </source>
</evidence>
<gene>
    <name evidence="3" type="ORF">AEA09_07225</name>
</gene>
<reference evidence="4" key="1">
    <citation type="submission" date="2015-07" db="EMBL/GenBank/DDBJ databases">
        <title>Fjat-14205 dsm 2895.</title>
        <authorList>
            <person name="Liu B."/>
            <person name="Wang J."/>
            <person name="Zhu Y."/>
            <person name="Liu G."/>
            <person name="Chen Q."/>
            <person name="Chen Z."/>
            <person name="Lan J."/>
            <person name="Che J."/>
            <person name="Ge C."/>
            <person name="Shi H."/>
            <person name="Pan Z."/>
            <person name="Liu X."/>
        </authorList>
    </citation>
    <scope>NUCLEOTIDE SEQUENCE [LARGE SCALE GENOMIC DNA]</scope>
    <source>
        <strain evidence="4">DSM 25560</strain>
    </source>
</reference>
<evidence type="ECO:0000313" key="4">
    <source>
        <dbReference type="Proteomes" id="UP000050668"/>
    </source>
</evidence>
<dbReference type="Proteomes" id="UP000050668">
    <property type="component" value="Unassembled WGS sequence"/>
</dbReference>
<dbReference type="InterPro" id="IPR016032">
    <property type="entry name" value="Sig_transdc_resp-reg_C-effctor"/>
</dbReference>
<sequence>MKDELDSLTAAASTAQYGIEATMPKAVGGTSDPVHAHVQIRAAREVRINKTKIELLMVQNLIEKVTGDIEQEVLYWLLEGMLFRWIGAKLNMSHTSVQRVRERILDMMME</sequence>
<keyword evidence="1" id="KW-0805">Transcription regulation</keyword>
<evidence type="ECO:0000256" key="1">
    <source>
        <dbReference type="ARBA" id="ARBA00023015"/>
    </source>
</evidence>
<keyword evidence="2" id="KW-0804">Transcription</keyword>
<proteinExistence type="predicted"/>
<evidence type="ECO:0008006" key="5">
    <source>
        <dbReference type="Google" id="ProtNLM"/>
    </source>
</evidence>
<dbReference type="SUPFAM" id="SSF46894">
    <property type="entry name" value="C-terminal effector domain of the bipartite response regulators"/>
    <property type="match status" value="1"/>
</dbReference>
<keyword evidence="4" id="KW-1185">Reference proteome</keyword>
<comment type="caution">
    <text evidence="3">The sequence shown here is derived from an EMBL/GenBank/DDBJ whole genome shotgun (WGS) entry which is preliminary data.</text>
</comment>
<evidence type="ECO:0000313" key="3">
    <source>
        <dbReference type="EMBL" id="KOS69773.1"/>
    </source>
</evidence>
<name>A0ABR5K4T1_9BACI</name>
<protein>
    <recommendedName>
        <fullName evidence="5">HTH luxR-type domain-containing protein</fullName>
    </recommendedName>
</protein>
<accession>A0ABR5K4T1</accession>